<evidence type="ECO:0000313" key="3">
    <source>
        <dbReference type="EMBL" id="KUZ89611.1"/>
    </source>
</evidence>
<dbReference type="EMBL" id="LOTN01000034">
    <property type="protein sequence ID" value="KUZ89611.1"/>
    <property type="molecule type" value="Genomic_DNA"/>
</dbReference>
<keyword evidence="1 3" id="KW-0378">Hydrolase</keyword>
<dbReference type="Gene3D" id="3.40.50.1820">
    <property type="entry name" value="alpha/beta hydrolase"/>
    <property type="match status" value="1"/>
</dbReference>
<feature type="domain" description="AB hydrolase-1" evidence="2">
    <location>
        <begin position="15"/>
        <end position="243"/>
    </location>
</feature>
<dbReference type="Proteomes" id="UP000065521">
    <property type="component" value="Unassembled WGS sequence"/>
</dbReference>
<evidence type="ECO:0000313" key="4">
    <source>
        <dbReference type="Proteomes" id="UP000065521"/>
    </source>
</evidence>
<dbReference type="RefSeq" id="WP_080400487.1">
    <property type="nucleotide sequence ID" value="NZ_LOTK01000044.1"/>
</dbReference>
<organism evidence="3 4">
    <name type="scientific">Burkholderia ubonensis</name>
    <dbReference type="NCBI Taxonomy" id="101571"/>
    <lineage>
        <taxon>Bacteria</taxon>
        <taxon>Pseudomonadati</taxon>
        <taxon>Pseudomonadota</taxon>
        <taxon>Betaproteobacteria</taxon>
        <taxon>Burkholderiales</taxon>
        <taxon>Burkholderiaceae</taxon>
        <taxon>Burkholderia</taxon>
        <taxon>Burkholderia cepacia complex</taxon>
    </lineage>
</organism>
<dbReference type="PANTHER" id="PTHR43798">
    <property type="entry name" value="MONOACYLGLYCEROL LIPASE"/>
    <property type="match status" value="1"/>
</dbReference>
<sequence length="273" mass="30006">MPKPFHRVGHGPHAVLVLHGWFGDARSFEPIEAWLSQDKFSYVFVDYRGYGERRDTRGAYTIDEIAADALALADALGFRTFSLVGHSMGGMAIEKIAACAPERVRSLVPVAPVPCGGIAFDAERRALFERAAEHPGNRRAIIDRSTGGRLPSSWVEWKAAYSAAHSSPEAFAAYFHAWADTDFSDEIAGRHPVKVLVGEHDPTFNAALMARTYLRRYPLATVDVLANAGHYPMNETPLALVAAIESFLLASDESGIRTDTMCSSERLPMEKRT</sequence>
<proteinExistence type="predicted"/>
<accession>A0A124LA80</accession>
<gene>
    <name evidence="3" type="ORF">WI38_15735</name>
</gene>
<dbReference type="SUPFAM" id="SSF53474">
    <property type="entry name" value="alpha/beta-Hydrolases"/>
    <property type="match status" value="1"/>
</dbReference>
<dbReference type="GO" id="GO:0016020">
    <property type="term" value="C:membrane"/>
    <property type="evidence" value="ECO:0007669"/>
    <property type="project" value="TreeGrafter"/>
</dbReference>
<name>A0A124LA80_9BURK</name>
<dbReference type="GO" id="GO:0016787">
    <property type="term" value="F:hydrolase activity"/>
    <property type="evidence" value="ECO:0007669"/>
    <property type="project" value="UniProtKB-KW"/>
</dbReference>
<evidence type="ECO:0000259" key="2">
    <source>
        <dbReference type="Pfam" id="PF12697"/>
    </source>
</evidence>
<dbReference type="PANTHER" id="PTHR43798:SF31">
    <property type="entry name" value="AB HYDROLASE SUPERFAMILY PROTEIN YCLE"/>
    <property type="match status" value="1"/>
</dbReference>
<reference evidence="3 4" key="1">
    <citation type="submission" date="2015-11" db="EMBL/GenBank/DDBJ databases">
        <title>Expanding the genomic diversity of Burkholderia species for the development of highly accurate diagnostics.</title>
        <authorList>
            <person name="Sahl J."/>
            <person name="Keim P."/>
            <person name="Wagner D."/>
        </authorList>
    </citation>
    <scope>NUCLEOTIDE SEQUENCE [LARGE SCALE GENOMIC DNA]</scope>
    <source>
        <strain evidence="3 4">RF32-BP4</strain>
    </source>
</reference>
<dbReference type="InterPro" id="IPR029058">
    <property type="entry name" value="AB_hydrolase_fold"/>
</dbReference>
<evidence type="ECO:0000256" key="1">
    <source>
        <dbReference type="ARBA" id="ARBA00022801"/>
    </source>
</evidence>
<dbReference type="InterPro" id="IPR050266">
    <property type="entry name" value="AB_hydrolase_sf"/>
</dbReference>
<dbReference type="InterPro" id="IPR000073">
    <property type="entry name" value="AB_hydrolase_1"/>
</dbReference>
<comment type="caution">
    <text evidence="3">The sequence shown here is derived from an EMBL/GenBank/DDBJ whole genome shotgun (WGS) entry which is preliminary data.</text>
</comment>
<dbReference type="AlphaFoldDB" id="A0A124LA80"/>
<protein>
    <submittedName>
        <fullName evidence="3">Alpha/beta hydrolase</fullName>
    </submittedName>
</protein>
<dbReference type="Pfam" id="PF12697">
    <property type="entry name" value="Abhydrolase_6"/>
    <property type="match status" value="1"/>
</dbReference>